<dbReference type="AlphaFoldDB" id="A0A4R3YGZ2"/>
<reference evidence="3 4" key="1">
    <citation type="submission" date="2019-03" db="EMBL/GenBank/DDBJ databases">
        <title>Above-ground endophytic microbial communities from plants in different locations in the United States.</title>
        <authorList>
            <person name="Frank C."/>
        </authorList>
    </citation>
    <scope>NUCLEOTIDE SEQUENCE [LARGE SCALE GENOMIC DNA]</scope>
    <source>
        <strain evidence="3 4">LP_13_YM</strain>
    </source>
</reference>
<name>A0A4R3YGZ2_9GAMM</name>
<organism evidence="3 4">
    <name type="scientific">Luteibacter rhizovicinus</name>
    <dbReference type="NCBI Taxonomy" id="242606"/>
    <lineage>
        <taxon>Bacteria</taxon>
        <taxon>Pseudomonadati</taxon>
        <taxon>Pseudomonadota</taxon>
        <taxon>Gammaproteobacteria</taxon>
        <taxon>Lysobacterales</taxon>
        <taxon>Rhodanobacteraceae</taxon>
        <taxon>Luteibacter</taxon>
    </lineage>
</organism>
<keyword evidence="4" id="KW-1185">Reference proteome</keyword>
<dbReference type="PROSITE" id="PS51257">
    <property type="entry name" value="PROKAR_LIPOPROTEIN"/>
    <property type="match status" value="1"/>
</dbReference>
<proteinExistence type="predicted"/>
<evidence type="ECO:0000259" key="2">
    <source>
        <dbReference type="Pfam" id="PF03886"/>
    </source>
</evidence>
<feature type="domain" description="ABC-type transport auxiliary lipoprotein component" evidence="2">
    <location>
        <begin position="31"/>
        <end position="183"/>
    </location>
</feature>
<dbReference type="Gene3D" id="3.40.50.10610">
    <property type="entry name" value="ABC-type transport auxiliary lipoprotein component"/>
    <property type="match status" value="1"/>
</dbReference>
<dbReference type="InterPro" id="IPR005586">
    <property type="entry name" value="ABC_trans_aux"/>
</dbReference>
<gene>
    <name evidence="3" type="ORF">EC912_11159</name>
</gene>
<comment type="caution">
    <text evidence="3">The sequence shown here is derived from an EMBL/GenBank/DDBJ whole genome shotgun (WGS) entry which is preliminary data.</text>
</comment>
<evidence type="ECO:0000313" key="3">
    <source>
        <dbReference type="EMBL" id="TCV91466.1"/>
    </source>
</evidence>
<evidence type="ECO:0000256" key="1">
    <source>
        <dbReference type="SAM" id="SignalP"/>
    </source>
</evidence>
<feature type="chain" id="PRO_5020425659" description="ABC-type transport auxiliary lipoprotein component domain-containing protein" evidence="1">
    <location>
        <begin position="23"/>
        <end position="198"/>
    </location>
</feature>
<feature type="signal peptide" evidence="1">
    <location>
        <begin position="1"/>
        <end position="22"/>
    </location>
</feature>
<protein>
    <recommendedName>
        <fullName evidence="2">ABC-type transport auxiliary lipoprotein component domain-containing protein</fullName>
    </recommendedName>
</protein>
<evidence type="ECO:0000313" key="4">
    <source>
        <dbReference type="Proteomes" id="UP000295645"/>
    </source>
</evidence>
<sequence>MKYSIRALAWPTLLAVTLAGCATTAPMHFHTLVPQASGAATANAASFLIDVQPVDIPPQVDQPQLILRQGASDVVMLDGERWASPLADEVRGALSADLSSMLGTHDVNGLPRGAGQSIVRIKLDVRRFDSELGGQATLEAAWTVRGKTSAACASRVSEPAGSSYSDLVQAHQRALAQVAGQIAQVARAVGSGQDGRCP</sequence>
<dbReference type="OrthoDB" id="5949767at2"/>
<dbReference type="Proteomes" id="UP000295645">
    <property type="component" value="Unassembled WGS sequence"/>
</dbReference>
<dbReference type="Pfam" id="PF03886">
    <property type="entry name" value="ABC_trans_aux"/>
    <property type="match status" value="1"/>
</dbReference>
<accession>A0A4R3YGZ2</accession>
<dbReference type="RefSeq" id="WP_132147301.1">
    <property type="nucleotide sequence ID" value="NZ_SMCS01000011.1"/>
</dbReference>
<keyword evidence="1" id="KW-0732">Signal</keyword>
<dbReference type="SUPFAM" id="SSF159594">
    <property type="entry name" value="XCC0632-like"/>
    <property type="match status" value="1"/>
</dbReference>
<dbReference type="EMBL" id="SMCS01000011">
    <property type="protein sequence ID" value="TCV91466.1"/>
    <property type="molecule type" value="Genomic_DNA"/>
</dbReference>